<dbReference type="GO" id="GO:0070847">
    <property type="term" value="C:core mediator complex"/>
    <property type="evidence" value="ECO:0007669"/>
    <property type="project" value="TreeGrafter"/>
</dbReference>
<dbReference type="PANTHER" id="PTHR13321:SF2">
    <property type="entry name" value="MEDIATOR OF RNA POLYMERASE II TRANSCRIPTION SUBUNIT 18"/>
    <property type="match status" value="1"/>
</dbReference>
<comment type="subunit">
    <text evidence="6">Component of the Mediator complex.</text>
</comment>
<evidence type="ECO:0000256" key="5">
    <source>
        <dbReference type="ARBA" id="ARBA00023242"/>
    </source>
</evidence>
<dbReference type="Pfam" id="PF09637">
    <property type="entry name" value="Med18"/>
    <property type="match status" value="1"/>
</dbReference>
<keyword evidence="3 6" id="KW-0805">Transcription regulation</keyword>
<organism evidence="7 8">
    <name type="scientific">Ceratopteris richardii</name>
    <name type="common">Triangle waterfern</name>
    <dbReference type="NCBI Taxonomy" id="49495"/>
    <lineage>
        <taxon>Eukaryota</taxon>
        <taxon>Viridiplantae</taxon>
        <taxon>Streptophyta</taxon>
        <taxon>Embryophyta</taxon>
        <taxon>Tracheophyta</taxon>
        <taxon>Polypodiopsida</taxon>
        <taxon>Polypodiidae</taxon>
        <taxon>Polypodiales</taxon>
        <taxon>Pteridineae</taxon>
        <taxon>Pteridaceae</taxon>
        <taxon>Parkerioideae</taxon>
        <taxon>Ceratopteris</taxon>
    </lineage>
</organism>
<evidence type="ECO:0000256" key="1">
    <source>
        <dbReference type="ARBA" id="ARBA00004123"/>
    </source>
</evidence>
<dbReference type="GO" id="GO:0006369">
    <property type="term" value="P:termination of RNA polymerase II transcription"/>
    <property type="evidence" value="ECO:0007669"/>
    <property type="project" value="TreeGrafter"/>
</dbReference>
<comment type="similarity">
    <text evidence="2 6">Belongs to the Mediator complex subunit 18 family.</text>
</comment>
<dbReference type="PANTHER" id="PTHR13321">
    <property type="entry name" value="MEDIATOR OF RNA POLYMERASE II TRANSCRIPTION, SUBUNIT 18"/>
    <property type="match status" value="1"/>
</dbReference>
<sequence length="216" mass="23116">MECIMQGIIETQHVEGLAVLLQGLCGSQRQAVKIHDLCLKSGPNLGQVPSEMHLMCDLSHQEPRWIVRHVGGAMRGAGAEQMPALVRSVLNCRISNNALRFFHSLGYKLDHELLQTGFKFQFHKVVPITVSVTSVCKIPKLHMIEEAVPITPGLQLVEVSASTSGDNYTEVAAAVSGLAEQLAPLLHLSKPGVLTGVVPTASAAASSLTSRATKVP</sequence>
<dbReference type="OMA" id="CIVQGII"/>
<dbReference type="Gene3D" id="2.40.320.10">
    <property type="entry name" value="Hypothetical Protein Pfu-838710-001"/>
    <property type="match status" value="1"/>
</dbReference>
<accession>A0A8T2QYP0</accession>
<dbReference type="OrthoDB" id="2015832at2759"/>
<evidence type="ECO:0000313" key="8">
    <source>
        <dbReference type="Proteomes" id="UP000825935"/>
    </source>
</evidence>
<dbReference type="GO" id="GO:0006357">
    <property type="term" value="P:regulation of transcription by RNA polymerase II"/>
    <property type="evidence" value="ECO:0007669"/>
    <property type="project" value="InterPro"/>
</dbReference>
<keyword evidence="5 6" id="KW-0539">Nucleus</keyword>
<protein>
    <recommendedName>
        <fullName evidence="6">Mediator of RNA polymerase II transcription subunit 18</fullName>
    </recommendedName>
    <alternativeName>
        <fullName evidence="6">Mediator complex subunit 18</fullName>
    </alternativeName>
</protein>
<dbReference type="GO" id="GO:0003712">
    <property type="term" value="F:transcription coregulator activity"/>
    <property type="evidence" value="ECO:0007669"/>
    <property type="project" value="InterPro"/>
</dbReference>
<dbReference type="FunFam" id="2.40.320.10:FF:000004">
    <property type="entry name" value="Mediator of RNA polymerase II transcription subunit 18"/>
    <property type="match status" value="1"/>
</dbReference>
<dbReference type="Proteomes" id="UP000825935">
    <property type="component" value="Chromosome 31"/>
</dbReference>
<dbReference type="AlphaFoldDB" id="A0A8T2QYP0"/>
<name>A0A8T2QYP0_CERRI</name>
<evidence type="ECO:0000313" key="7">
    <source>
        <dbReference type="EMBL" id="KAH7288704.1"/>
    </source>
</evidence>
<keyword evidence="6" id="KW-0010">Activator</keyword>
<evidence type="ECO:0000256" key="6">
    <source>
        <dbReference type="RuleBase" id="RU364150"/>
    </source>
</evidence>
<evidence type="ECO:0000256" key="2">
    <source>
        <dbReference type="ARBA" id="ARBA00009814"/>
    </source>
</evidence>
<reference evidence="7" key="1">
    <citation type="submission" date="2021-08" db="EMBL/GenBank/DDBJ databases">
        <title>WGS assembly of Ceratopteris richardii.</title>
        <authorList>
            <person name="Marchant D.B."/>
            <person name="Chen G."/>
            <person name="Jenkins J."/>
            <person name="Shu S."/>
            <person name="Leebens-Mack J."/>
            <person name="Grimwood J."/>
            <person name="Schmutz J."/>
            <person name="Soltis P."/>
            <person name="Soltis D."/>
            <person name="Chen Z.-H."/>
        </authorList>
    </citation>
    <scope>NUCLEOTIDE SEQUENCE</scope>
    <source>
        <strain evidence="7">Whitten #5841</strain>
        <tissue evidence="7">Leaf</tissue>
    </source>
</reference>
<dbReference type="EMBL" id="CM035436">
    <property type="protein sequence ID" value="KAH7288704.1"/>
    <property type="molecule type" value="Genomic_DNA"/>
</dbReference>
<keyword evidence="4 6" id="KW-0804">Transcription</keyword>
<dbReference type="GO" id="GO:0016592">
    <property type="term" value="C:mediator complex"/>
    <property type="evidence" value="ECO:0007669"/>
    <property type="project" value="InterPro"/>
</dbReference>
<comment type="caution">
    <text evidence="7">The sequence shown here is derived from an EMBL/GenBank/DDBJ whole genome shotgun (WGS) entry which is preliminary data.</text>
</comment>
<comment type="function">
    <text evidence="6">Component of the Mediator complex, a coactivator involved in the regulated transcription of nearly all RNA polymerase II-dependent genes. Mediator functions as a bridge to convey information from gene-specific regulatory proteins to the basal RNA polymerase II transcription machinery. Mediator is recruited to promoters by direct interactions with regulatory proteins and serves as a scaffold for the assembly of a functional preinitiation complex with RNA polymerase II and the general transcription factors.</text>
</comment>
<dbReference type="InterPro" id="IPR019095">
    <property type="entry name" value="Mediator_Med18"/>
</dbReference>
<proteinExistence type="inferred from homology"/>
<gene>
    <name evidence="6" type="primary">MED18</name>
    <name evidence="7" type="ORF">KP509_31G037700</name>
</gene>
<evidence type="ECO:0000256" key="4">
    <source>
        <dbReference type="ARBA" id="ARBA00023163"/>
    </source>
</evidence>
<comment type="subcellular location">
    <subcellularLocation>
        <location evidence="1 6">Nucleus</location>
    </subcellularLocation>
</comment>
<evidence type="ECO:0000256" key="3">
    <source>
        <dbReference type="ARBA" id="ARBA00023015"/>
    </source>
</evidence>
<keyword evidence="8" id="KW-1185">Reference proteome</keyword>